<organism evidence="1 2">
    <name type="scientific">Streptomyces pratisoli</name>
    <dbReference type="NCBI Taxonomy" id="3139917"/>
    <lineage>
        <taxon>Bacteria</taxon>
        <taxon>Bacillati</taxon>
        <taxon>Actinomycetota</taxon>
        <taxon>Actinomycetes</taxon>
        <taxon>Kitasatosporales</taxon>
        <taxon>Streptomycetaceae</taxon>
        <taxon>Streptomyces</taxon>
    </lineage>
</organism>
<proteinExistence type="predicted"/>
<name>A0ACC6QME5_9ACTN</name>
<evidence type="ECO:0000313" key="2">
    <source>
        <dbReference type="Proteomes" id="UP001375539"/>
    </source>
</evidence>
<protein>
    <submittedName>
        <fullName evidence="1">DUF6113 family protein</fullName>
    </submittedName>
</protein>
<dbReference type="Proteomes" id="UP001375539">
    <property type="component" value="Unassembled WGS sequence"/>
</dbReference>
<sequence length="129" mass="12604">MSQSGALTARPSKPGRIAAYVGFAVLGLVVGAAGSLVQAAWFPAGLLLALLGTAGLFYGGLRTTGTQLGVVAPAAGWIVSVLLLSAGRPEGDGVFAGGLGEIVFLLGGTVLAVMCATISRLPQPGAPSA</sequence>
<reference evidence="1" key="1">
    <citation type="submission" date="2024-03" db="EMBL/GenBank/DDBJ databases">
        <title>Novel Streptomyces species of biotechnological and ecological value are a feature of Machair soil.</title>
        <authorList>
            <person name="Prole J.R."/>
            <person name="Goodfellow M."/>
            <person name="Allenby N."/>
            <person name="Ward A.C."/>
        </authorList>
    </citation>
    <scope>NUCLEOTIDE SEQUENCE</scope>
    <source>
        <strain evidence="1">MS1.AVA.4</strain>
    </source>
</reference>
<accession>A0ACC6QME5</accession>
<gene>
    <name evidence="1" type="ORF">WKI58_23975</name>
</gene>
<comment type="caution">
    <text evidence="1">The sequence shown here is derived from an EMBL/GenBank/DDBJ whole genome shotgun (WGS) entry which is preliminary data.</text>
</comment>
<evidence type="ECO:0000313" key="1">
    <source>
        <dbReference type="EMBL" id="MEJ8659544.1"/>
    </source>
</evidence>
<dbReference type="EMBL" id="JBBKAI010000002">
    <property type="protein sequence ID" value="MEJ8659544.1"/>
    <property type="molecule type" value="Genomic_DNA"/>
</dbReference>
<keyword evidence="2" id="KW-1185">Reference proteome</keyword>